<name>A0AAN7UTU5_9PEZI</name>
<organism evidence="1 2">
    <name type="scientific">Xylaria bambusicola</name>
    <dbReference type="NCBI Taxonomy" id="326684"/>
    <lineage>
        <taxon>Eukaryota</taxon>
        <taxon>Fungi</taxon>
        <taxon>Dikarya</taxon>
        <taxon>Ascomycota</taxon>
        <taxon>Pezizomycotina</taxon>
        <taxon>Sordariomycetes</taxon>
        <taxon>Xylariomycetidae</taxon>
        <taxon>Xylariales</taxon>
        <taxon>Xylariaceae</taxon>
        <taxon>Xylaria</taxon>
    </lineage>
</organism>
<dbReference type="EMBL" id="JAWHQM010000057">
    <property type="protein sequence ID" value="KAK5635757.1"/>
    <property type="molecule type" value="Genomic_DNA"/>
</dbReference>
<gene>
    <name evidence="1" type="ORF">RRF57_011469</name>
</gene>
<reference evidence="1 2" key="1">
    <citation type="submission" date="2023-10" db="EMBL/GenBank/DDBJ databases">
        <title>Draft genome sequence of Xylaria bambusicola isolate GMP-LS, the root and basal stem rot pathogen of sugarcane in Indonesia.</title>
        <authorList>
            <person name="Selvaraj P."/>
            <person name="Muralishankar V."/>
            <person name="Muruganantham S."/>
            <person name="Sp S."/>
            <person name="Haryani S."/>
            <person name="Lau K.J.X."/>
            <person name="Naqvi N.I."/>
        </authorList>
    </citation>
    <scope>NUCLEOTIDE SEQUENCE [LARGE SCALE GENOMIC DNA]</scope>
    <source>
        <strain evidence="1">GMP-LS</strain>
    </source>
</reference>
<accession>A0AAN7UTU5</accession>
<dbReference type="Proteomes" id="UP001305414">
    <property type="component" value="Unassembled WGS sequence"/>
</dbReference>
<evidence type="ECO:0000313" key="1">
    <source>
        <dbReference type="EMBL" id="KAK5635757.1"/>
    </source>
</evidence>
<comment type="caution">
    <text evidence="1">The sequence shown here is derived from an EMBL/GenBank/DDBJ whole genome shotgun (WGS) entry which is preliminary data.</text>
</comment>
<keyword evidence="2" id="KW-1185">Reference proteome</keyword>
<proteinExistence type="predicted"/>
<sequence>MTKTRPMRCSILDIHEWDTGWSQRTVDLHEILSHGERENGVLVSPRPAICIIFASANIIRKCELCRNHFIDTFKMPKVWWLDYSRKSNGYFGCQRSRSPNGHESFGMFTLPV</sequence>
<dbReference type="AlphaFoldDB" id="A0AAN7UTU5"/>
<evidence type="ECO:0000313" key="2">
    <source>
        <dbReference type="Proteomes" id="UP001305414"/>
    </source>
</evidence>
<protein>
    <submittedName>
        <fullName evidence="1">Uncharacterized protein</fullName>
    </submittedName>
</protein>